<keyword evidence="1" id="KW-0812">Transmembrane</keyword>
<reference evidence="2 3" key="2">
    <citation type="submission" date="2009-02" db="EMBL/GenBank/DDBJ databases">
        <title>Draft genome sequence of Clostridium methylpentosum (DSM 5476).</title>
        <authorList>
            <person name="Sudarsanam P."/>
            <person name="Ley R."/>
            <person name="Guruge J."/>
            <person name="Turnbaugh P.J."/>
            <person name="Mahowald M."/>
            <person name="Liep D."/>
            <person name="Gordon J."/>
        </authorList>
    </citation>
    <scope>NUCLEOTIDE SEQUENCE [LARGE SCALE GENOMIC DNA]</scope>
    <source>
        <strain evidence="2 3">DSM 5476</strain>
    </source>
</reference>
<gene>
    <name evidence="2" type="ORF">CLOSTMETH_00876</name>
</gene>
<name>C0EAL9_9FIRM</name>
<keyword evidence="3" id="KW-1185">Reference proteome</keyword>
<keyword evidence="1" id="KW-1133">Transmembrane helix</keyword>
<organism evidence="2 3">
    <name type="scientific">[Clostridium] methylpentosum DSM 5476</name>
    <dbReference type="NCBI Taxonomy" id="537013"/>
    <lineage>
        <taxon>Bacteria</taxon>
        <taxon>Bacillati</taxon>
        <taxon>Bacillota</taxon>
        <taxon>Clostridia</taxon>
        <taxon>Eubacteriales</taxon>
        <taxon>Oscillospiraceae</taxon>
        <taxon>Oscillospiraceae incertae sedis</taxon>
    </lineage>
</organism>
<keyword evidence="1" id="KW-0472">Membrane</keyword>
<evidence type="ECO:0000313" key="2">
    <source>
        <dbReference type="EMBL" id="EEG31484.1"/>
    </source>
</evidence>
<proteinExistence type="predicted"/>
<dbReference type="Proteomes" id="UP000003340">
    <property type="component" value="Unassembled WGS sequence"/>
</dbReference>
<dbReference type="HOGENOM" id="CLU_1692435_0_0_9"/>
<feature type="transmembrane region" description="Helical" evidence="1">
    <location>
        <begin position="112"/>
        <end position="134"/>
    </location>
</feature>
<protein>
    <submittedName>
        <fullName evidence="2">Uncharacterized protein</fullName>
    </submittedName>
</protein>
<comment type="caution">
    <text evidence="2">The sequence shown here is derived from an EMBL/GenBank/DDBJ whole genome shotgun (WGS) entry which is preliminary data.</text>
</comment>
<dbReference type="EMBL" id="ACEC01000033">
    <property type="protein sequence ID" value="EEG31484.1"/>
    <property type="molecule type" value="Genomic_DNA"/>
</dbReference>
<accession>C0EAL9</accession>
<feature type="transmembrane region" description="Helical" evidence="1">
    <location>
        <begin position="85"/>
        <end position="106"/>
    </location>
</feature>
<dbReference type="STRING" id="537013.CLOSTMETH_00876"/>
<evidence type="ECO:0000256" key="1">
    <source>
        <dbReference type="SAM" id="Phobius"/>
    </source>
</evidence>
<dbReference type="AlphaFoldDB" id="C0EAL9"/>
<sequence length="155" mass="17378">MEQIKCYLDELFSPLPNNPAMGRVRTNLLHNMQQRYTQLIAAGRSDEEAGAQVVSEFSAPGDSMADTEQEHLAARYETLHRRYPLYIGFGFGGMLVIPILILFLFLSLESKIIALTAWIVSVLVFVAFLILVTYRHETLKKQLGLHCPPSAPASK</sequence>
<reference evidence="2 3" key="1">
    <citation type="submission" date="2009-01" db="EMBL/GenBank/DDBJ databases">
        <authorList>
            <person name="Fulton L."/>
            <person name="Clifton S."/>
            <person name="Fulton B."/>
            <person name="Xu J."/>
            <person name="Minx P."/>
            <person name="Pepin K.H."/>
            <person name="Johnson M."/>
            <person name="Bhonagiri V."/>
            <person name="Nash W.E."/>
            <person name="Mardis E.R."/>
            <person name="Wilson R.K."/>
        </authorList>
    </citation>
    <scope>NUCLEOTIDE SEQUENCE [LARGE SCALE GENOMIC DNA]</scope>
    <source>
        <strain evidence="2 3">DSM 5476</strain>
    </source>
</reference>
<dbReference type="eggNOG" id="COG1511">
    <property type="taxonomic scope" value="Bacteria"/>
</dbReference>
<evidence type="ECO:0000313" key="3">
    <source>
        <dbReference type="Proteomes" id="UP000003340"/>
    </source>
</evidence>